<proteinExistence type="inferred from homology"/>
<keyword evidence="1 2" id="KW-0378">Hydrolase</keyword>
<protein>
    <recommendedName>
        <fullName evidence="2">UPF0173 metal-dependent hydrolase CRIB_1305</fullName>
    </recommendedName>
</protein>
<reference evidence="4 5" key="1">
    <citation type="submission" date="2014-04" db="EMBL/GenBank/DDBJ databases">
        <authorList>
            <person name="Hornung B.V."/>
        </authorList>
    </citation>
    <scope>NUCLEOTIDE SEQUENCE [LARGE SCALE GENOMIC DNA]</scope>
    <source>
        <strain evidence="4 5">CRIB</strain>
    </source>
</reference>
<feature type="domain" description="Metallo-beta-lactamase" evidence="3">
    <location>
        <begin position="9"/>
        <end position="185"/>
    </location>
</feature>
<dbReference type="SUPFAM" id="SSF56281">
    <property type="entry name" value="Metallo-hydrolase/oxidoreductase"/>
    <property type="match status" value="1"/>
</dbReference>
<dbReference type="InterPro" id="IPR001279">
    <property type="entry name" value="Metallo-B-lactamas"/>
</dbReference>
<comment type="similarity">
    <text evidence="2">Belongs to the UPF0173 family.</text>
</comment>
<dbReference type="InterPro" id="IPR050114">
    <property type="entry name" value="UPF0173_UPF0282_UlaG_hydrolase"/>
</dbReference>
<evidence type="ECO:0000256" key="2">
    <source>
        <dbReference type="HAMAP-Rule" id="MF_00457"/>
    </source>
</evidence>
<dbReference type="Proteomes" id="UP000245622">
    <property type="component" value="Chromosome 1"/>
</dbReference>
<dbReference type="KEGG" id="ril:CRIB_1305"/>
<keyword evidence="5" id="KW-1185">Reference proteome</keyword>
<sequence>MIKLKYNGHANISLTKDNVTILIDPFFTDNPVNKTNPNEVECDYILVSHAHFDHIGDTIDIAKRTGATIISTAEIANMAESQGLNAHGMNIGGKFNFEFGSVKVTQAIHSAGIEGGLACGFIIDFYGTVIYFAGDTALFGDMELIGRMNNIDYALLPIGDNFTMGPEEALEAVKMLKPNVVIPIHYDTWPPIAQSPQNFKVEVEKNCDAKVVIVNFNESIEI</sequence>
<accession>A0A1V1I3B0</accession>
<dbReference type="PANTHER" id="PTHR43546">
    <property type="entry name" value="UPF0173 METAL-DEPENDENT HYDROLASE MJ1163-RELATED"/>
    <property type="match status" value="1"/>
</dbReference>
<evidence type="ECO:0000259" key="3">
    <source>
        <dbReference type="SMART" id="SM00849"/>
    </source>
</evidence>
<dbReference type="GeneID" id="82205342"/>
<dbReference type="InterPro" id="IPR022877">
    <property type="entry name" value="UPF0173"/>
</dbReference>
<dbReference type="PANTHER" id="PTHR43546:SF3">
    <property type="entry name" value="UPF0173 METAL-DEPENDENT HYDROLASE MJ1163"/>
    <property type="match status" value="1"/>
</dbReference>
<dbReference type="RefSeq" id="WP_180703584.1">
    <property type="nucleotide sequence ID" value="NZ_CAQTWA010000010.1"/>
</dbReference>
<dbReference type="NCBIfam" id="NF001911">
    <property type="entry name" value="PRK00685.1"/>
    <property type="match status" value="1"/>
</dbReference>
<organism evidence="4 5">
    <name type="scientific">Romboutsia ilealis</name>
    <dbReference type="NCBI Taxonomy" id="1115758"/>
    <lineage>
        <taxon>Bacteria</taxon>
        <taxon>Bacillati</taxon>
        <taxon>Bacillota</taxon>
        <taxon>Clostridia</taxon>
        <taxon>Peptostreptococcales</taxon>
        <taxon>Peptostreptococcaceae</taxon>
        <taxon>Romboutsia</taxon>
    </lineage>
</organism>
<evidence type="ECO:0000256" key="1">
    <source>
        <dbReference type="ARBA" id="ARBA00022801"/>
    </source>
</evidence>
<evidence type="ECO:0000313" key="5">
    <source>
        <dbReference type="Proteomes" id="UP000245622"/>
    </source>
</evidence>
<dbReference type="AlphaFoldDB" id="A0A1V1I3B0"/>
<name>A0A1V1I3B0_9FIRM</name>
<dbReference type="Pfam" id="PF12706">
    <property type="entry name" value="Lactamase_B_2"/>
    <property type="match status" value="1"/>
</dbReference>
<dbReference type="SMART" id="SM00849">
    <property type="entry name" value="Lactamase_B"/>
    <property type="match status" value="1"/>
</dbReference>
<dbReference type="HAMAP" id="MF_00457">
    <property type="entry name" value="UPF0173"/>
    <property type="match status" value="1"/>
</dbReference>
<evidence type="ECO:0000313" key="4">
    <source>
        <dbReference type="EMBL" id="CED93914.1"/>
    </source>
</evidence>
<dbReference type="GO" id="GO:0016787">
    <property type="term" value="F:hydrolase activity"/>
    <property type="evidence" value="ECO:0007669"/>
    <property type="project" value="UniProtKB-UniRule"/>
</dbReference>
<dbReference type="InterPro" id="IPR036866">
    <property type="entry name" value="RibonucZ/Hydroxyglut_hydro"/>
</dbReference>
<gene>
    <name evidence="4" type="ORF">CRIB_1305</name>
</gene>
<dbReference type="EMBL" id="LN555523">
    <property type="protein sequence ID" value="CED93914.1"/>
    <property type="molecule type" value="Genomic_DNA"/>
</dbReference>
<dbReference type="Gene3D" id="3.60.15.10">
    <property type="entry name" value="Ribonuclease Z/Hydroxyacylglutathione hydrolase-like"/>
    <property type="match status" value="1"/>
</dbReference>